<dbReference type="InterPro" id="IPR011701">
    <property type="entry name" value="MFS"/>
</dbReference>
<dbReference type="AlphaFoldDB" id="A0A420EN83"/>
<accession>A0A420EN83</accession>
<feature type="transmembrane region" description="Helical" evidence="6">
    <location>
        <begin position="274"/>
        <end position="302"/>
    </location>
</feature>
<feature type="transmembrane region" description="Helical" evidence="6">
    <location>
        <begin position="240"/>
        <end position="262"/>
    </location>
</feature>
<dbReference type="GO" id="GO:0005886">
    <property type="term" value="C:plasma membrane"/>
    <property type="evidence" value="ECO:0007669"/>
    <property type="project" value="UniProtKB-SubCell"/>
</dbReference>
<feature type="domain" description="Major facilitator superfamily (MFS) profile" evidence="7">
    <location>
        <begin position="11"/>
        <end position="381"/>
    </location>
</feature>
<dbReference type="Gene3D" id="1.20.1250.20">
    <property type="entry name" value="MFS general substrate transporter like domains"/>
    <property type="match status" value="1"/>
</dbReference>
<feature type="transmembrane region" description="Helical" evidence="6">
    <location>
        <begin position="136"/>
        <end position="157"/>
    </location>
</feature>
<evidence type="ECO:0000256" key="5">
    <source>
        <dbReference type="ARBA" id="ARBA00023136"/>
    </source>
</evidence>
<feature type="transmembrane region" description="Helical" evidence="6">
    <location>
        <begin position="163"/>
        <end position="181"/>
    </location>
</feature>
<feature type="transmembrane region" description="Helical" evidence="6">
    <location>
        <begin position="355"/>
        <end position="375"/>
    </location>
</feature>
<comment type="caution">
    <text evidence="8">The sequence shown here is derived from an EMBL/GenBank/DDBJ whole genome shotgun (WGS) entry which is preliminary data.</text>
</comment>
<evidence type="ECO:0000313" key="9">
    <source>
        <dbReference type="Proteomes" id="UP000285744"/>
    </source>
</evidence>
<evidence type="ECO:0000256" key="3">
    <source>
        <dbReference type="ARBA" id="ARBA00022692"/>
    </source>
</evidence>
<dbReference type="RefSeq" id="WP_120332203.1">
    <property type="nucleotide sequence ID" value="NZ_RAQQ01000052.1"/>
</dbReference>
<dbReference type="GO" id="GO:0022857">
    <property type="term" value="F:transmembrane transporter activity"/>
    <property type="evidence" value="ECO:0007669"/>
    <property type="project" value="InterPro"/>
</dbReference>
<name>A0A420EN83_9ACTN</name>
<dbReference type="InterPro" id="IPR020846">
    <property type="entry name" value="MFS_dom"/>
</dbReference>
<feature type="transmembrane region" description="Helical" evidence="6">
    <location>
        <begin position="76"/>
        <end position="100"/>
    </location>
</feature>
<dbReference type="Proteomes" id="UP000285744">
    <property type="component" value="Unassembled WGS sequence"/>
</dbReference>
<comment type="subcellular location">
    <subcellularLocation>
        <location evidence="1">Cell membrane</location>
        <topology evidence="1">Multi-pass membrane protein</topology>
    </subcellularLocation>
</comment>
<reference evidence="8 9" key="1">
    <citation type="journal article" date="2018" name="Int. J. Syst. Evol. Microbiol.">
        <title>Micromonospora globbae sp. nov., an endophytic actinomycete isolated from roots of Globba winitii C. H. Wright.</title>
        <authorList>
            <person name="Kuncharoen N."/>
            <person name="Pittayakhajonwut P."/>
            <person name="Tanasupawat S."/>
        </authorList>
    </citation>
    <scope>NUCLEOTIDE SEQUENCE [LARGE SCALE GENOMIC DNA]</scope>
    <source>
        <strain evidence="8 9">WPS1-2</strain>
    </source>
</reference>
<evidence type="ECO:0000256" key="4">
    <source>
        <dbReference type="ARBA" id="ARBA00022989"/>
    </source>
</evidence>
<evidence type="ECO:0000256" key="1">
    <source>
        <dbReference type="ARBA" id="ARBA00004651"/>
    </source>
</evidence>
<dbReference type="SUPFAM" id="SSF103473">
    <property type="entry name" value="MFS general substrate transporter"/>
    <property type="match status" value="1"/>
</dbReference>
<protein>
    <submittedName>
        <fullName evidence="8">MFS transporter</fullName>
    </submittedName>
</protein>
<feature type="transmembrane region" description="Helical" evidence="6">
    <location>
        <begin position="208"/>
        <end position="228"/>
    </location>
</feature>
<gene>
    <name evidence="8" type="ORF">D7I43_31485</name>
</gene>
<dbReference type="PANTHER" id="PTHR43124">
    <property type="entry name" value="PURINE EFFLUX PUMP PBUE"/>
    <property type="match status" value="1"/>
</dbReference>
<keyword evidence="4 6" id="KW-1133">Transmembrane helix</keyword>
<feature type="transmembrane region" description="Helical" evidence="6">
    <location>
        <begin position="42"/>
        <end position="69"/>
    </location>
</feature>
<organism evidence="8 9">
    <name type="scientific">Micromonospora globbae</name>
    <dbReference type="NCBI Taxonomy" id="1894969"/>
    <lineage>
        <taxon>Bacteria</taxon>
        <taxon>Bacillati</taxon>
        <taxon>Actinomycetota</taxon>
        <taxon>Actinomycetes</taxon>
        <taxon>Micromonosporales</taxon>
        <taxon>Micromonosporaceae</taxon>
        <taxon>Micromonospora</taxon>
    </lineage>
</organism>
<keyword evidence="5 6" id="KW-0472">Membrane</keyword>
<dbReference type="EMBL" id="RAQQ01000052">
    <property type="protein sequence ID" value="RKF22064.1"/>
    <property type="molecule type" value="Genomic_DNA"/>
</dbReference>
<evidence type="ECO:0000259" key="7">
    <source>
        <dbReference type="PROSITE" id="PS50850"/>
    </source>
</evidence>
<feature type="transmembrane region" description="Helical" evidence="6">
    <location>
        <begin position="106"/>
        <end position="124"/>
    </location>
</feature>
<dbReference type="PROSITE" id="PS50850">
    <property type="entry name" value="MFS"/>
    <property type="match status" value="1"/>
</dbReference>
<sequence length="387" mass="38744">MSIIVLRWWPRLLPLLAATISVGTDAWVVAGFLPRLADDMGVSIATAGLSVTVFAVAYALAAPVLAALTSTIRPRLVITVALAVLSVANIACAVSTGFTLFLGGRVLAALAASIVTPAAGVLAARVAGEQHRGRALALVIAGLTIATAVGVPVGSALASVASWRAALLGVAVLGITAGLLIHRTAPNPPAGARQRVAERLAPLMQPRIVAILGLTTLGMAAAYVPYAYVATLLPTGNSGWLVGVLTAYGIGAVAGSLASGNLTDKLGSNRTLAIAYALMALSFAALAARPSAIAVVAAAAVWGAASWMQTPPQQHRLLAAAPTNGPVTIGTNASALYAGIAAGNALGATLLTAGSTYMCLVAAAGAVAALMWNLVLSLRPRRAEVVL</sequence>
<evidence type="ECO:0000256" key="2">
    <source>
        <dbReference type="ARBA" id="ARBA00022475"/>
    </source>
</evidence>
<keyword evidence="2" id="KW-1003">Cell membrane</keyword>
<dbReference type="CDD" id="cd17324">
    <property type="entry name" value="MFS_NepI_like"/>
    <property type="match status" value="1"/>
</dbReference>
<proteinExistence type="predicted"/>
<evidence type="ECO:0000313" key="8">
    <source>
        <dbReference type="EMBL" id="RKF22064.1"/>
    </source>
</evidence>
<dbReference type="OrthoDB" id="9814237at2"/>
<keyword evidence="3 6" id="KW-0812">Transmembrane</keyword>
<dbReference type="Pfam" id="PF07690">
    <property type="entry name" value="MFS_1"/>
    <property type="match status" value="1"/>
</dbReference>
<dbReference type="InterPro" id="IPR050189">
    <property type="entry name" value="MFS_Efflux_Transporters"/>
</dbReference>
<dbReference type="PANTHER" id="PTHR43124:SF10">
    <property type="entry name" value="PURINE EFFLUX PUMP PBUE"/>
    <property type="match status" value="1"/>
</dbReference>
<dbReference type="InterPro" id="IPR036259">
    <property type="entry name" value="MFS_trans_sf"/>
</dbReference>
<evidence type="ECO:0000256" key="6">
    <source>
        <dbReference type="SAM" id="Phobius"/>
    </source>
</evidence>